<evidence type="ECO:0000313" key="6">
    <source>
        <dbReference type="Proteomes" id="UP000199515"/>
    </source>
</evidence>
<gene>
    <name evidence="5" type="ORF">SAMN05421504_1028</name>
</gene>
<proteinExistence type="predicted"/>
<accession>A0A1H2Y3W5</accession>
<feature type="domain" description="HTH gntR-type" evidence="4">
    <location>
        <begin position="23"/>
        <end position="90"/>
    </location>
</feature>
<keyword evidence="6" id="KW-1185">Reference proteome</keyword>
<dbReference type="EMBL" id="FNON01000002">
    <property type="protein sequence ID" value="SDW99816.1"/>
    <property type="molecule type" value="Genomic_DNA"/>
</dbReference>
<dbReference type="OrthoDB" id="5243844at2"/>
<dbReference type="InterPro" id="IPR036388">
    <property type="entry name" value="WH-like_DNA-bd_sf"/>
</dbReference>
<dbReference type="STRING" id="589385.SAMN05421504_1028"/>
<dbReference type="SUPFAM" id="SSF46785">
    <property type="entry name" value="Winged helix' DNA-binding domain"/>
    <property type="match status" value="1"/>
</dbReference>
<organism evidence="5 6">
    <name type="scientific">Amycolatopsis xylanica</name>
    <dbReference type="NCBI Taxonomy" id="589385"/>
    <lineage>
        <taxon>Bacteria</taxon>
        <taxon>Bacillati</taxon>
        <taxon>Actinomycetota</taxon>
        <taxon>Actinomycetes</taxon>
        <taxon>Pseudonocardiales</taxon>
        <taxon>Pseudonocardiaceae</taxon>
        <taxon>Amycolatopsis</taxon>
    </lineage>
</organism>
<protein>
    <submittedName>
        <fullName evidence="5">DNA-binding transcriptional regulator, GntR family</fullName>
    </submittedName>
</protein>
<dbReference type="Proteomes" id="UP000199515">
    <property type="component" value="Unassembled WGS sequence"/>
</dbReference>
<dbReference type="RefSeq" id="WP_091287954.1">
    <property type="nucleotide sequence ID" value="NZ_FNON01000002.1"/>
</dbReference>
<evidence type="ECO:0000256" key="3">
    <source>
        <dbReference type="ARBA" id="ARBA00023163"/>
    </source>
</evidence>
<dbReference type="SMART" id="SM00895">
    <property type="entry name" value="FCD"/>
    <property type="match status" value="1"/>
</dbReference>
<evidence type="ECO:0000256" key="2">
    <source>
        <dbReference type="ARBA" id="ARBA00023125"/>
    </source>
</evidence>
<dbReference type="Pfam" id="PF00392">
    <property type="entry name" value="GntR"/>
    <property type="match status" value="1"/>
</dbReference>
<dbReference type="Pfam" id="PF07729">
    <property type="entry name" value="FCD"/>
    <property type="match status" value="1"/>
</dbReference>
<dbReference type="PANTHER" id="PTHR43537:SF45">
    <property type="entry name" value="GNTR FAMILY REGULATORY PROTEIN"/>
    <property type="match status" value="1"/>
</dbReference>
<dbReference type="InterPro" id="IPR008920">
    <property type="entry name" value="TF_FadR/GntR_C"/>
</dbReference>
<evidence type="ECO:0000313" key="5">
    <source>
        <dbReference type="EMBL" id="SDW99816.1"/>
    </source>
</evidence>
<dbReference type="PANTHER" id="PTHR43537">
    <property type="entry name" value="TRANSCRIPTIONAL REGULATOR, GNTR FAMILY"/>
    <property type="match status" value="1"/>
</dbReference>
<dbReference type="Gene3D" id="1.20.120.530">
    <property type="entry name" value="GntR ligand-binding domain-like"/>
    <property type="match status" value="1"/>
</dbReference>
<dbReference type="SUPFAM" id="SSF48008">
    <property type="entry name" value="GntR ligand-binding domain-like"/>
    <property type="match status" value="1"/>
</dbReference>
<dbReference type="InterPro" id="IPR036390">
    <property type="entry name" value="WH_DNA-bd_sf"/>
</dbReference>
<dbReference type="SMART" id="SM00345">
    <property type="entry name" value="HTH_GNTR"/>
    <property type="match status" value="1"/>
</dbReference>
<keyword evidence="2 5" id="KW-0238">DNA-binding</keyword>
<evidence type="ECO:0000256" key="1">
    <source>
        <dbReference type="ARBA" id="ARBA00023015"/>
    </source>
</evidence>
<dbReference type="InterPro" id="IPR011711">
    <property type="entry name" value="GntR_C"/>
</dbReference>
<dbReference type="PROSITE" id="PS50949">
    <property type="entry name" value="HTH_GNTR"/>
    <property type="match status" value="1"/>
</dbReference>
<name>A0A1H2Y3W5_9PSEU</name>
<keyword evidence="1" id="KW-0805">Transcription regulation</keyword>
<keyword evidence="3" id="KW-0804">Transcription</keyword>
<dbReference type="Gene3D" id="1.10.10.10">
    <property type="entry name" value="Winged helix-like DNA-binding domain superfamily/Winged helix DNA-binding domain"/>
    <property type="match status" value="1"/>
</dbReference>
<dbReference type="GO" id="GO:0003700">
    <property type="term" value="F:DNA-binding transcription factor activity"/>
    <property type="evidence" value="ECO:0007669"/>
    <property type="project" value="InterPro"/>
</dbReference>
<sequence>MITADDGPAADGLAADRALLGRTSTAQRVADILGTRIAEGFFKPGERLSELDIGTALGVSRNTLREAFRLLTHQRLLTHELNRGVSVRKPTVEDVRDIYRVRRLIECSAVQALTKRPAEYEKLAKAVADGDLAAREERWRDLGTANIHFHGAIASLAHSERVNELMTVLSAELRLVFQQMTDPRRFHERYLPRNHDILEFIGKGEGPGAAALLSSYLNDAERQLVDAYTKLES</sequence>
<dbReference type="AlphaFoldDB" id="A0A1H2Y3W5"/>
<dbReference type="InterPro" id="IPR000524">
    <property type="entry name" value="Tscrpt_reg_HTH_GntR"/>
</dbReference>
<evidence type="ECO:0000259" key="4">
    <source>
        <dbReference type="PROSITE" id="PS50949"/>
    </source>
</evidence>
<dbReference type="CDD" id="cd07377">
    <property type="entry name" value="WHTH_GntR"/>
    <property type="match status" value="1"/>
</dbReference>
<reference evidence="5 6" key="1">
    <citation type="submission" date="2016-10" db="EMBL/GenBank/DDBJ databases">
        <authorList>
            <person name="de Groot N.N."/>
        </authorList>
    </citation>
    <scope>NUCLEOTIDE SEQUENCE [LARGE SCALE GENOMIC DNA]</scope>
    <source>
        <strain evidence="5 6">CPCC 202699</strain>
    </source>
</reference>
<dbReference type="GO" id="GO:0003677">
    <property type="term" value="F:DNA binding"/>
    <property type="evidence" value="ECO:0007669"/>
    <property type="project" value="UniProtKB-KW"/>
</dbReference>